<evidence type="ECO:0000256" key="6">
    <source>
        <dbReference type="ARBA" id="ARBA00023136"/>
    </source>
</evidence>
<keyword evidence="7" id="KW-0175">Coiled coil</keyword>
<feature type="domain" description="Mechanosensitive ion channel MscS C-terminal" evidence="13">
    <location>
        <begin position="1217"/>
        <end position="1300"/>
    </location>
</feature>
<reference evidence="15" key="1">
    <citation type="journal article" date="2021" name="PeerJ">
        <title>Extensive microbial diversity within the chicken gut microbiome revealed by metagenomics and culture.</title>
        <authorList>
            <person name="Gilroy R."/>
            <person name="Ravi A."/>
            <person name="Getino M."/>
            <person name="Pursley I."/>
            <person name="Horton D.L."/>
            <person name="Alikhan N.F."/>
            <person name="Baker D."/>
            <person name="Gharbi K."/>
            <person name="Hall N."/>
            <person name="Watson M."/>
            <person name="Adriaenssens E.M."/>
            <person name="Foster-Nyarko E."/>
            <person name="Jarju S."/>
            <person name="Secka A."/>
            <person name="Antonio M."/>
            <person name="Oren A."/>
            <person name="Chaudhuri R.R."/>
            <person name="La Ragione R."/>
            <person name="Hildebrand F."/>
            <person name="Pallen M.J."/>
        </authorList>
    </citation>
    <scope>NUCLEOTIDE SEQUENCE</scope>
    <source>
        <strain evidence="15">378</strain>
    </source>
</reference>
<feature type="region of interest" description="Disordered" evidence="8">
    <location>
        <begin position="1330"/>
        <end position="1396"/>
    </location>
</feature>
<dbReference type="InterPro" id="IPR023408">
    <property type="entry name" value="MscS_beta-dom_sf"/>
</dbReference>
<proteinExistence type="inferred from homology"/>
<evidence type="ECO:0000259" key="11">
    <source>
        <dbReference type="Pfam" id="PF12794"/>
    </source>
</evidence>
<dbReference type="PANTHER" id="PTHR30347">
    <property type="entry name" value="POTASSIUM CHANNEL RELATED"/>
    <property type="match status" value="1"/>
</dbReference>
<feature type="transmembrane region" description="Helical" evidence="9">
    <location>
        <begin position="881"/>
        <end position="898"/>
    </location>
</feature>
<gene>
    <name evidence="15" type="ORF">H9847_06105</name>
</gene>
<evidence type="ECO:0000259" key="13">
    <source>
        <dbReference type="Pfam" id="PF21082"/>
    </source>
</evidence>
<dbReference type="SUPFAM" id="SSF82861">
    <property type="entry name" value="Mechanosensitive channel protein MscS (YggB), transmembrane region"/>
    <property type="match status" value="1"/>
</dbReference>
<dbReference type="Gene3D" id="1.10.287.1260">
    <property type="match status" value="1"/>
</dbReference>
<evidence type="ECO:0000256" key="4">
    <source>
        <dbReference type="ARBA" id="ARBA00022692"/>
    </source>
</evidence>
<reference evidence="15" key="2">
    <citation type="submission" date="2021-04" db="EMBL/GenBank/DDBJ databases">
        <authorList>
            <person name="Gilroy R."/>
        </authorList>
    </citation>
    <scope>NUCLEOTIDE SEQUENCE</scope>
    <source>
        <strain evidence="15">378</strain>
    </source>
</reference>
<feature type="coiled-coil region" evidence="7">
    <location>
        <begin position="470"/>
        <end position="500"/>
    </location>
</feature>
<dbReference type="Gene3D" id="2.30.30.60">
    <property type="match status" value="1"/>
</dbReference>
<dbReference type="InterPro" id="IPR024393">
    <property type="entry name" value="MscS_porin"/>
</dbReference>
<dbReference type="InterPro" id="IPR025692">
    <property type="entry name" value="MscS_IM_dom1"/>
</dbReference>
<dbReference type="InterPro" id="IPR052702">
    <property type="entry name" value="MscS-like_channel"/>
</dbReference>
<feature type="domain" description="Mechanosensitive ion channel transmembrane helices 2/3" evidence="14">
    <location>
        <begin position="1102"/>
        <end position="1142"/>
    </location>
</feature>
<evidence type="ECO:0000313" key="15">
    <source>
        <dbReference type="EMBL" id="MBU3844425.1"/>
    </source>
</evidence>
<feature type="compositionally biased region" description="Low complexity" evidence="8">
    <location>
        <begin position="1331"/>
        <end position="1347"/>
    </location>
</feature>
<sequence>MFSLAVTSLWATAFRLLRLRLWLCLVLVSCVVLPLAHAEEDDSTEELTSALETALSGGVSMELPESSIASNTTTTTTTTTTSTAAAASVESAAASAATSLANTETKEQLQTIMSSDESLKLSQELTSLMGSEDSSTITPLLDQNSTSAAVATNALTSWAQRLEASLTASSTVSTAAPDGTASGDATGDATGAGAVLSAPIDTKLLRAQTATVQKRLAQRLEMIAKDSTLSDADKEQAQSTINQAQQLVTTYEDLWLAQDAFNRSLQQAPQQLTQLEQQLAQANHLFTQDPPAVTATDLTVVSDLFAELSAQLNTVQHEYNAAAATYNSLQSLPSRNQNQITRNNERIDEINKLLDSSAEQTLSLDEQMVLPFEALVLQKQNSLLQEEMRSLSLLQDIANYKLHIYTLHKDYLERYISQVRAQQAALSSQDMLLQHQEAATPQLEVIPQLKKELQTNQELTAYINSMLSDNAQMTKELQEVDAALTRLQQIEHNLQEQLSDLSGSVILSRLLNRQLGELPQIEISSNLDEVIPNLNLWMYDLRSYREQIFDVQSFVDSLLATNDEYVPYREQLVQLIRQRRSLCDELYNVMSDGLTIASELRAKYSQLQSKGQSVSTLINDHLFWLTSNQRISLDFFMLLVPSLQQQTQDLWHYLSTGFFNSENFVNYLKIFLPIALLGLIFQFARKFFRSLLNNLALRLDKNNDSYLLTPFALFNHFFLIIPRVALITIIGSIIIFITLDKFADQIALTYYLALHVICFLYMRHIMEPNSLEQRHFAVSPYTLARNRAIIDQIWYISIPMLTIANMREMEPTKVPNDSIGFVLMILGFLYLTIFALITVKRNLSRYVMSMPAFTLALVGILTPLTITIMLCLGYYYTVIQLLNRVAITLYLGFLYLILSQTIRRELYVAENKFMRSQRLLALQDELASFSLGGSGNSANLKRNNGQAQSLRAGQRVGANANNGAAAALVAARHQAGSNAANTVTPRGMTKLNLMRLELVSNRAFKLVNSVLLVVFLFFMYRQWSDLAGVLDYFNDIYLWQQTEVVDGKTITNSLSLGDVLMAIIILVVMVILNRNLPLLIERIFMMRSGLNAKSISYTVKLIVSYAITTLGVILAAGALGISWDNLQWLVAALSVGLGFGLQEIFGNFVSGIIILFERQLRVGDIITLNNLSGTVSKIRIRATTIISFENMEVVIPNKQFITSALTNWSLSNTVTKIEFTVGVAYDADVNKAKDLLRGIIRRCRDINREKKPLVYVKSLDASAITIMCEVYVNEIGKRKIVFDYLSTETLRLFGDNNIEIPYDRLDVTIRNLDTDKVIQFVAAEHGIKPESLSASPDAPASAAGNADQDADADVARESGDNVDISSSGSAATSRDRERDDDDSMGSRLMRFFGVKS</sequence>
<protein>
    <submittedName>
        <fullName evidence="15">Mechanosensitive ion channel</fullName>
    </submittedName>
</protein>
<evidence type="ECO:0000256" key="2">
    <source>
        <dbReference type="ARBA" id="ARBA00008017"/>
    </source>
</evidence>
<feature type="transmembrane region" description="Helical" evidence="9">
    <location>
        <begin position="818"/>
        <end position="839"/>
    </location>
</feature>
<dbReference type="EMBL" id="JAHLFE010000121">
    <property type="protein sequence ID" value="MBU3844425.1"/>
    <property type="molecule type" value="Genomic_DNA"/>
</dbReference>
<dbReference type="Gene3D" id="3.30.70.100">
    <property type="match status" value="1"/>
</dbReference>
<feature type="domain" description="Mechanosensitive ion channel MscS" evidence="10">
    <location>
        <begin position="1144"/>
        <end position="1209"/>
    </location>
</feature>
<feature type="transmembrane region" description="Helical" evidence="9">
    <location>
        <begin position="748"/>
        <end position="766"/>
    </location>
</feature>
<dbReference type="InterPro" id="IPR006685">
    <property type="entry name" value="MscS_channel_2nd"/>
</dbReference>
<dbReference type="InterPro" id="IPR049278">
    <property type="entry name" value="MS_channel_C"/>
</dbReference>
<feature type="transmembrane region" description="Helical" evidence="9">
    <location>
        <begin position="705"/>
        <end position="736"/>
    </location>
</feature>
<accession>A0A948TG33</accession>
<feature type="transmembrane region" description="Helical" evidence="9">
    <location>
        <begin position="1059"/>
        <end position="1080"/>
    </location>
</feature>
<evidence type="ECO:0000256" key="7">
    <source>
        <dbReference type="SAM" id="Coils"/>
    </source>
</evidence>
<evidence type="ECO:0000259" key="12">
    <source>
        <dbReference type="Pfam" id="PF12795"/>
    </source>
</evidence>
<evidence type="ECO:0000256" key="5">
    <source>
        <dbReference type="ARBA" id="ARBA00022989"/>
    </source>
</evidence>
<dbReference type="SUPFAM" id="SSF82689">
    <property type="entry name" value="Mechanosensitive channel protein MscS (YggB), C-terminal domain"/>
    <property type="match status" value="1"/>
</dbReference>
<dbReference type="Proteomes" id="UP000733611">
    <property type="component" value="Unassembled WGS sequence"/>
</dbReference>
<dbReference type="GO" id="GO:0008381">
    <property type="term" value="F:mechanosensitive monoatomic ion channel activity"/>
    <property type="evidence" value="ECO:0007669"/>
    <property type="project" value="UniProtKB-ARBA"/>
</dbReference>
<dbReference type="Pfam" id="PF21082">
    <property type="entry name" value="MS_channel_3rd"/>
    <property type="match status" value="1"/>
</dbReference>
<keyword evidence="6 9" id="KW-0472">Membrane</keyword>
<dbReference type="GO" id="GO:0005886">
    <property type="term" value="C:plasma membrane"/>
    <property type="evidence" value="ECO:0007669"/>
    <property type="project" value="UniProtKB-SubCell"/>
</dbReference>
<keyword evidence="5 9" id="KW-1133">Transmembrane helix</keyword>
<comment type="subcellular location">
    <subcellularLocation>
        <location evidence="1">Cell membrane</location>
        <topology evidence="1">Multi-pass membrane protein</topology>
    </subcellularLocation>
</comment>
<dbReference type="InterPro" id="IPR011014">
    <property type="entry name" value="MscS_channel_TM-2"/>
</dbReference>
<dbReference type="Pfam" id="PF12794">
    <property type="entry name" value="MscS_TM"/>
    <property type="match status" value="1"/>
</dbReference>
<evidence type="ECO:0000259" key="14">
    <source>
        <dbReference type="Pfam" id="PF21088"/>
    </source>
</evidence>
<dbReference type="Pfam" id="PF12795">
    <property type="entry name" value="MscS_porin"/>
    <property type="match status" value="1"/>
</dbReference>
<feature type="transmembrane region" description="Helical" evidence="9">
    <location>
        <begin position="851"/>
        <end position="875"/>
    </location>
</feature>
<feature type="transmembrane region" description="Helical" evidence="9">
    <location>
        <begin position="1101"/>
        <end position="1123"/>
    </location>
</feature>
<comment type="caution">
    <text evidence="15">The sequence shown here is derived from an EMBL/GenBank/DDBJ whole genome shotgun (WGS) entry which is preliminary data.</text>
</comment>
<evidence type="ECO:0000256" key="1">
    <source>
        <dbReference type="ARBA" id="ARBA00004651"/>
    </source>
</evidence>
<feature type="coiled-coil region" evidence="7">
    <location>
        <begin position="234"/>
        <end position="285"/>
    </location>
</feature>
<dbReference type="InterPro" id="IPR011066">
    <property type="entry name" value="MscS_channel_C_sf"/>
</dbReference>
<feature type="compositionally biased region" description="Low complexity" evidence="8">
    <location>
        <begin position="66"/>
        <end position="79"/>
    </location>
</feature>
<keyword evidence="4 9" id="KW-0812">Transmembrane</keyword>
<feature type="domain" description="Mechanosensitive ion channel inner membrane" evidence="11">
    <location>
        <begin position="670"/>
        <end position="1039"/>
    </location>
</feature>
<feature type="compositionally biased region" description="Polar residues" evidence="8">
    <location>
        <begin position="1363"/>
        <end position="1372"/>
    </location>
</feature>
<dbReference type="InterPro" id="IPR010920">
    <property type="entry name" value="LSM_dom_sf"/>
</dbReference>
<dbReference type="SUPFAM" id="SSF50182">
    <property type="entry name" value="Sm-like ribonucleoproteins"/>
    <property type="match status" value="1"/>
</dbReference>
<evidence type="ECO:0000256" key="8">
    <source>
        <dbReference type="SAM" id="MobiDB-lite"/>
    </source>
</evidence>
<dbReference type="Pfam" id="PF00924">
    <property type="entry name" value="MS_channel_2nd"/>
    <property type="match status" value="1"/>
</dbReference>
<keyword evidence="3" id="KW-1003">Cell membrane</keyword>
<name>A0A948TG33_9GAMM</name>
<evidence type="ECO:0000256" key="3">
    <source>
        <dbReference type="ARBA" id="ARBA00022475"/>
    </source>
</evidence>
<evidence type="ECO:0000256" key="9">
    <source>
        <dbReference type="SAM" id="Phobius"/>
    </source>
</evidence>
<dbReference type="Pfam" id="PF21088">
    <property type="entry name" value="MS_channel_1st"/>
    <property type="match status" value="1"/>
</dbReference>
<feature type="transmembrane region" description="Helical" evidence="9">
    <location>
        <begin position="1129"/>
        <end position="1156"/>
    </location>
</feature>
<feature type="domain" description="Mechanosensitive ion channel MscS porin" evidence="12">
    <location>
        <begin position="223"/>
        <end position="426"/>
    </location>
</feature>
<dbReference type="InterPro" id="IPR049142">
    <property type="entry name" value="MS_channel_1st"/>
</dbReference>
<evidence type="ECO:0000313" key="16">
    <source>
        <dbReference type="Proteomes" id="UP000733611"/>
    </source>
</evidence>
<feature type="region of interest" description="Disordered" evidence="8">
    <location>
        <begin position="58"/>
        <end position="79"/>
    </location>
</feature>
<dbReference type="GO" id="GO:0009992">
    <property type="term" value="P:intracellular water homeostasis"/>
    <property type="evidence" value="ECO:0007669"/>
    <property type="project" value="TreeGrafter"/>
</dbReference>
<dbReference type="PANTHER" id="PTHR30347:SF1">
    <property type="entry name" value="MECHANOSENSITIVE CHANNEL MSCK"/>
    <property type="match status" value="1"/>
</dbReference>
<organism evidence="15 16">
    <name type="scientific">Candidatus Anaerobiospirillum pullicola</name>
    <dbReference type="NCBI Taxonomy" id="2838451"/>
    <lineage>
        <taxon>Bacteria</taxon>
        <taxon>Pseudomonadati</taxon>
        <taxon>Pseudomonadota</taxon>
        <taxon>Gammaproteobacteria</taxon>
        <taxon>Aeromonadales</taxon>
        <taxon>Succinivibrionaceae</taxon>
        <taxon>Anaerobiospirillum</taxon>
    </lineage>
</organism>
<feature type="transmembrane region" description="Helical" evidence="9">
    <location>
        <begin position="1003"/>
        <end position="1023"/>
    </location>
</feature>
<evidence type="ECO:0000259" key="10">
    <source>
        <dbReference type="Pfam" id="PF00924"/>
    </source>
</evidence>
<comment type="similarity">
    <text evidence="2">Belongs to the MscS (TC 1.A.23) family.</text>
</comment>